<dbReference type="OrthoDB" id="5632996at2"/>
<sequence length="576" mass="65044">MNKSALIIRNVSSIVPDEIQSIVALAGLDQTIAVNAQAAESVKQFQTKIANGEKITAELIQDEAVRDYLYEVVKARTGSHVILHLDHNKEDAEQYILRKLDNLKKNEHLNLLYLGGGHGGGHNGLVDEETNGLKKKSVLAIVEKIRDKELTAGAAIFGSCYSAAFTNHFRDFVIHKGVMLADSVECNNNSFTNVVSWINDSESNEFFSAEEIDSFKVKPSDLRAKFNEFVGMSPELDKKYLLIAYADYTQKELSTLDYEQVKLALSADNELNSAVLEHRTDLLDRELVAFSQDAAEAQGPLTADVLKPLIDKYPRINDYTAHLFDTVVFNSNIEKFINQLRQKIEEFASDNDPDDDADISEELFQYLQTQFQKPEEKNFLKIFEHMNKIEYAQNLEELREFTKNKLAASIAEYYDSTDDLGPQIKILEDEEVLYQKILQTMQTETLTSKVLSSPTHSALLKLSEATGKPAHACVDAYKRIEKVIEIIRSNLLVDVIIEEDVRKFNQISMMNDFNARFKNAMLESQKVVQARVAHEDQVALVIEHNHDFKDKFSALKANLSDEEAESESEGATISEI</sequence>
<evidence type="ECO:0000313" key="2">
    <source>
        <dbReference type="Proteomes" id="UP000054742"/>
    </source>
</evidence>
<dbReference type="STRING" id="29422.Lbru_1719"/>
<dbReference type="RefSeq" id="WP_058441789.1">
    <property type="nucleotide sequence ID" value="NZ_CAAAHU010000031.1"/>
</dbReference>
<evidence type="ECO:0000313" key="1">
    <source>
        <dbReference type="EMBL" id="KTC82981.1"/>
    </source>
</evidence>
<accession>A0A0W0SJ77</accession>
<keyword evidence="2" id="KW-1185">Reference proteome</keyword>
<dbReference type="PATRIC" id="fig|29422.6.peg.1825"/>
<protein>
    <submittedName>
        <fullName evidence="1">Uncharacterized protein</fullName>
    </submittedName>
</protein>
<dbReference type="EMBL" id="LNXV01000019">
    <property type="protein sequence ID" value="KTC82981.1"/>
    <property type="molecule type" value="Genomic_DNA"/>
</dbReference>
<dbReference type="Proteomes" id="UP000054742">
    <property type="component" value="Unassembled WGS sequence"/>
</dbReference>
<name>A0A0W0SJ77_9GAMM</name>
<organism evidence="1 2">
    <name type="scientific">Legionella brunensis</name>
    <dbReference type="NCBI Taxonomy" id="29422"/>
    <lineage>
        <taxon>Bacteria</taxon>
        <taxon>Pseudomonadati</taxon>
        <taxon>Pseudomonadota</taxon>
        <taxon>Gammaproteobacteria</taxon>
        <taxon>Legionellales</taxon>
        <taxon>Legionellaceae</taxon>
        <taxon>Legionella</taxon>
    </lineage>
</organism>
<proteinExistence type="predicted"/>
<dbReference type="AlphaFoldDB" id="A0A0W0SJ77"/>
<comment type="caution">
    <text evidence="1">The sequence shown here is derived from an EMBL/GenBank/DDBJ whole genome shotgun (WGS) entry which is preliminary data.</text>
</comment>
<gene>
    <name evidence="1" type="ORF">Lbru_1719</name>
</gene>
<reference evidence="1 2" key="1">
    <citation type="submission" date="2015-11" db="EMBL/GenBank/DDBJ databases">
        <title>Genomic analysis of 38 Legionella species identifies large and diverse effector repertoires.</title>
        <authorList>
            <person name="Burstein D."/>
            <person name="Amaro F."/>
            <person name="Zusman T."/>
            <person name="Lifshitz Z."/>
            <person name="Cohen O."/>
            <person name="Gilbert J.A."/>
            <person name="Pupko T."/>
            <person name="Shuman H.A."/>
            <person name="Segal G."/>
        </authorList>
    </citation>
    <scope>NUCLEOTIDE SEQUENCE [LARGE SCALE GENOMIC DNA]</scope>
    <source>
        <strain evidence="1 2">ATCC 43878</strain>
    </source>
</reference>